<comment type="similarity">
    <text evidence="1">Belongs to the UPF0065 (bug) family.</text>
</comment>
<dbReference type="RefSeq" id="WP_203760338.1">
    <property type="nucleotide sequence ID" value="NZ_BAAABO010000025.1"/>
</dbReference>
<feature type="signal peptide" evidence="2">
    <location>
        <begin position="1"/>
        <end position="24"/>
    </location>
</feature>
<dbReference type="Pfam" id="PF03401">
    <property type="entry name" value="TctC"/>
    <property type="match status" value="1"/>
</dbReference>
<dbReference type="SUPFAM" id="SSF53850">
    <property type="entry name" value="Periplasmic binding protein-like II"/>
    <property type="match status" value="1"/>
</dbReference>
<keyword evidence="4" id="KW-1185">Reference proteome</keyword>
<dbReference type="InterPro" id="IPR042100">
    <property type="entry name" value="Bug_dom1"/>
</dbReference>
<dbReference type="Gene3D" id="3.40.190.150">
    <property type="entry name" value="Bordetella uptake gene, domain 1"/>
    <property type="match status" value="1"/>
</dbReference>
<dbReference type="PANTHER" id="PTHR42928">
    <property type="entry name" value="TRICARBOXYLATE-BINDING PROTEIN"/>
    <property type="match status" value="1"/>
</dbReference>
<accession>A0ABQ3XXA5</accession>
<evidence type="ECO:0000313" key="4">
    <source>
        <dbReference type="Proteomes" id="UP000609879"/>
    </source>
</evidence>
<comment type="caution">
    <text evidence="3">The sequence shown here is derived from an EMBL/GenBank/DDBJ whole genome shotgun (WGS) entry which is preliminary data.</text>
</comment>
<keyword evidence="2" id="KW-0732">Signal</keyword>
<dbReference type="Gene3D" id="3.40.190.10">
    <property type="entry name" value="Periplasmic binding protein-like II"/>
    <property type="match status" value="1"/>
</dbReference>
<dbReference type="EMBL" id="BOMI01000014">
    <property type="protein sequence ID" value="GID72384.1"/>
    <property type="molecule type" value="Genomic_DNA"/>
</dbReference>
<evidence type="ECO:0000256" key="2">
    <source>
        <dbReference type="SAM" id="SignalP"/>
    </source>
</evidence>
<evidence type="ECO:0000313" key="3">
    <source>
        <dbReference type="EMBL" id="GID72384.1"/>
    </source>
</evidence>
<sequence>MRRWGPWIAAALATVLLVVSAAWAEDDEGFLDGRQLRLMAPAAPGGGWDQTAREMQAALRDLAGRSEVYNVTGAGGTIGLSQFVRNDGDPTQLMVMGLIMLGAIESNDAPIGLDRTRPLVRLTTDYEVIVVPASSPVRTMPELVARMRQDLGAVSFAGGSAGGVEQILAGLVADAVGADPGQVNYVAHSGGGEALATLLSGRATAGVSGVSELAAQIEAGTVRPLAVSSATRLPALPDVPTLKEQGVDVELANWRGVVAPPGIGADDERALEELLLEMTRGAQWRETLQRRGWGDATLAGPEFEQFIDQERRTVTDVLKKMGLA</sequence>
<evidence type="ECO:0000256" key="1">
    <source>
        <dbReference type="ARBA" id="ARBA00006987"/>
    </source>
</evidence>
<name>A0ABQ3XXA5_9ACTN</name>
<dbReference type="InterPro" id="IPR005064">
    <property type="entry name" value="BUG"/>
</dbReference>
<protein>
    <submittedName>
        <fullName evidence="3">C4-dicarboxylate ABC transporter substrate-binding protein</fullName>
    </submittedName>
</protein>
<gene>
    <name evidence="3" type="ORF">Ade02nite_10250</name>
</gene>
<organism evidence="3 4">
    <name type="scientific">Paractinoplanes deccanensis</name>
    <dbReference type="NCBI Taxonomy" id="113561"/>
    <lineage>
        <taxon>Bacteria</taxon>
        <taxon>Bacillati</taxon>
        <taxon>Actinomycetota</taxon>
        <taxon>Actinomycetes</taxon>
        <taxon>Micromonosporales</taxon>
        <taxon>Micromonosporaceae</taxon>
        <taxon>Paractinoplanes</taxon>
    </lineage>
</organism>
<dbReference type="PIRSF" id="PIRSF017082">
    <property type="entry name" value="YflP"/>
    <property type="match status" value="1"/>
</dbReference>
<dbReference type="CDD" id="cd07012">
    <property type="entry name" value="PBP2_Bug_TTT"/>
    <property type="match status" value="1"/>
</dbReference>
<feature type="chain" id="PRO_5045473385" evidence="2">
    <location>
        <begin position="25"/>
        <end position="324"/>
    </location>
</feature>
<proteinExistence type="inferred from homology"/>
<reference evidence="3 4" key="1">
    <citation type="submission" date="2021-01" db="EMBL/GenBank/DDBJ databases">
        <title>Whole genome shotgun sequence of Actinoplanes deccanensis NBRC 13994.</title>
        <authorList>
            <person name="Komaki H."/>
            <person name="Tamura T."/>
        </authorList>
    </citation>
    <scope>NUCLEOTIDE SEQUENCE [LARGE SCALE GENOMIC DNA]</scope>
    <source>
        <strain evidence="3 4">NBRC 13994</strain>
    </source>
</reference>
<dbReference type="Proteomes" id="UP000609879">
    <property type="component" value="Unassembled WGS sequence"/>
</dbReference>
<dbReference type="PANTHER" id="PTHR42928:SF3">
    <property type="entry name" value="UPF0065 PROTEIN YFLP"/>
    <property type="match status" value="1"/>
</dbReference>